<dbReference type="PROSITE" id="PS50994">
    <property type="entry name" value="INTEGRASE"/>
    <property type="match status" value="1"/>
</dbReference>
<organism evidence="3 4">
    <name type="scientific">Lolium multiflorum</name>
    <name type="common">Italian ryegrass</name>
    <name type="synonym">Lolium perenne subsp. multiflorum</name>
    <dbReference type="NCBI Taxonomy" id="4521"/>
    <lineage>
        <taxon>Eukaryota</taxon>
        <taxon>Viridiplantae</taxon>
        <taxon>Streptophyta</taxon>
        <taxon>Embryophyta</taxon>
        <taxon>Tracheophyta</taxon>
        <taxon>Spermatophyta</taxon>
        <taxon>Magnoliopsida</taxon>
        <taxon>Liliopsida</taxon>
        <taxon>Poales</taxon>
        <taxon>Poaceae</taxon>
        <taxon>BOP clade</taxon>
        <taxon>Pooideae</taxon>
        <taxon>Poodae</taxon>
        <taxon>Poeae</taxon>
        <taxon>Poeae Chloroplast Group 2 (Poeae type)</taxon>
        <taxon>Loliodinae</taxon>
        <taxon>Loliinae</taxon>
        <taxon>Lolium</taxon>
    </lineage>
</organism>
<feature type="compositionally biased region" description="Low complexity" evidence="1">
    <location>
        <begin position="538"/>
        <end position="552"/>
    </location>
</feature>
<dbReference type="GO" id="GO:0003676">
    <property type="term" value="F:nucleic acid binding"/>
    <property type="evidence" value="ECO:0007669"/>
    <property type="project" value="InterPro"/>
</dbReference>
<feature type="domain" description="Integrase catalytic" evidence="2">
    <location>
        <begin position="385"/>
        <end position="433"/>
    </location>
</feature>
<dbReference type="InterPro" id="IPR036397">
    <property type="entry name" value="RNaseH_sf"/>
</dbReference>
<feature type="compositionally biased region" description="Basic residues" evidence="1">
    <location>
        <begin position="322"/>
        <end position="347"/>
    </location>
</feature>
<dbReference type="Pfam" id="PF14223">
    <property type="entry name" value="Retrotran_gag_2"/>
    <property type="match status" value="1"/>
</dbReference>
<dbReference type="Proteomes" id="UP001231189">
    <property type="component" value="Unassembled WGS sequence"/>
</dbReference>
<evidence type="ECO:0000256" key="1">
    <source>
        <dbReference type="SAM" id="MobiDB-lite"/>
    </source>
</evidence>
<dbReference type="GO" id="GO:0015074">
    <property type="term" value="P:DNA integration"/>
    <property type="evidence" value="ECO:0007669"/>
    <property type="project" value="InterPro"/>
</dbReference>
<dbReference type="PANTHER" id="PTHR47481:SF10">
    <property type="entry name" value="COPIA-LIKE POLYPROTEIN_RETROTRANSPOSON"/>
    <property type="match status" value="1"/>
</dbReference>
<feature type="compositionally biased region" description="Gly residues" evidence="1">
    <location>
        <begin position="266"/>
        <end position="278"/>
    </location>
</feature>
<gene>
    <name evidence="3" type="ORF">QYE76_021794</name>
</gene>
<protein>
    <recommendedName>
        <fullName evidence="2">Integrase catalytic domain-containing protein</fullName>
    </recommendedName>
</protein>
<dbReference type="InterPro" id="IPR001584">
    <property type="entry name" value="Integrase_cat-core"/>
</dbReference>
<dbReference type="SUPFAM" id="SSF53098">
    <property type="entry name" value="Ribonuclease H-like"/>
    <property type="match status" value="1"/>
</dbReference>
<dbReference type="EMBL" id="JAUUTY010000006">
    <property type="protein sequence ID" value="KAK1616277.1"/>
    <property type="molecule type" value="Genomic_DNA"/>
</dbReference>
<name>A0AAD8VQI6_LOLMU</name>
<feature type="region of interest" description="Disordered" evidence="1">
    <location>
        <begin position="222"/>
        <end position="293"/>
    </location>
</feature>
<feature type="region of interest" description="Disordered" evidence="1">
    <location>
        <begin position="538"/>
        <end position="559"/>
    </location>
</feature>
<dbReference type="InterPro" id="IPR012337">
    <property type="entry name" value="RNaseH-like_sf"/>
</dbReference>
<evidence type="ECO:0000313" key="3">
    <source>
        <dbReference type="EMBL" id="KAK1616277.1"/>
    </source>
</evidence>
<keyword evidence="4" id="KW-1185">Reference proteome</keyword>
<proteinExistence type="predicted"/>
<reference evidence="3" key="1">
    <citation type="submission" date="2023-07" db="EMBL/GenBank/DDBJ databases">
        <title>A chromosome-level genome assembly of Lolium multiflorum.</title>
        <authorList>
            <person name="Chen Y."/>
            <person name="Copetti D."/>
            <person name="Kolliker R."/>
            <person name="Studer B."/>
        </authorList>
    </citation>
    <scope>NUCLEOTIDE SEQUENCE</scope>
    <source>
        <strain evidence="3">02402/16</strain>
        <tissue evidence="3">Leaf</tissue>
    </source>
</reference>
<dbReference type="PANTHER" id="PTHR47481">
    <property type="match status" value="1"/>
</dbReference>
<evidence type="ECO:0000313" key="4">
    <source>
        <dbReference type="Proteomes" id="UP001231189"/>
    </source>
</evidence>
<dbReference type="Gene3D" id="3.30.420.10">
    <property type="entry name" value="Ribonuclease H-like superfamily/Ribonuclease H"/>
    <property type="match status" value="1"/>
</dbReference>
<feature type="region of interest" description="Disordered" evidence="1">
    <location>
        <begin position="310"/>
        <end position="353"/>
    </location>
</feature>
<accession>A0AAD8VQI6</accession>
<dbReference type="AlphaFoldDB" id="A0AAD8VQI6"/>
<comment type="caution">
    <text evidence="3">The sequence shown here is derived from an EMBL/GenBank/DDBJ whole genome shotgun (WGS) entry which is preliminary data.</text>
</comment>
<sequence length="567" mass="62103">MSTPSSNPFADSSIPDPGQLRAVAIADHVPVKLSTTAANYLAWKTYFYLLFREYNLRDHIDGTVDLLARDSDWLAIDATIIRWLFLTVSPDIFKTVVREGDDARTVWGKINGLFTNNKLQRVVFLQQEFFGTPQGDQTLDAYCLRLKAISDELQDLGFRIGDELLLSTLTAGLNEDLGNAASNLTLMTNPTFERAVDYLRLEERRLKGVRTRAVHTALWASGNNILPHGGGAPPAPTPAPPHPAPQPPQHQGGGGGGRGRRRGRGGGRGGGNTGGPGIVGPRPGYSHPTPPWAGGHNPWTGLVHAYTMPVPRPPSPAPSALVRRRTRPSSPRHRRLPPARPTPRLRRHDAAGPPAHWDPALYTALRSLAGRLFWRWRLFGRPILALQTDNGKEFDNTTIRTLLSTHGTIFRLTCPYTSQQNGRAERILRTLNDCSAASRPYLGRGSWLGCTPARPLYSDCDAPRDALEHCLGLTHGALELRLGRCRLAFDTALIALEYYLGRCRVIRALDRVALEPQLERCHRRVICALDRVTLVSGPASASSAAGHGAPHARPCGDSRPEYAIPLG</sequence>
<evidence type="ECO:0000259" key="2">
    <source>
        <dbReference type="PROSITE" id="PS50994"/>
    </source>
</evidence>
<feature type="compositionally biased region" description="Pro residues" evidence="1">
    <location>
        <begin position="233"/>
        <end position="248"/>
    </location>
</feature>